<evidence type="ECO:0000313" key="3">
    <source>
        <dbReference type="Proteomes" id="UP001595823"/>
    </source>
</evidence>
<accession>A0ABV8U2E1</accession>
<proteinExistence type="predicted"/>
<comment type="caution">
    <text evidence="2">The sequence shown here is derived from an EMBL/GenBank/DDBJ whole genome shotgun (WGS) entry which is preliminary data.</text>
</comment>
<dbReference type="RefSeq" id="WP_380623343.1">
    <property type="nucleotide sequence ID" value="NZ_JBHSDK010000024.1"/>
</dbReference>
<keyword evidence="2" id="KW-0378">Hydrolase</keyword>
<evidence type="ECO:0000313" key="2">
    <source>
        <dbReference type="EMBL" id="MFC4336919.1"/>
    </source>
</evidence>
<gene>
    <name evidence="2" type="ORF">ACFPET_17085</name>
</gene>
<dbReference type="GO" id="GO:0016787">
    <property type="term" value="F:hydrolase activity"/>
    <property type="evidence" value="ECO:0007669"/>
    <property type="project" value="UniProtKB-KW"/>
</dbReference>
<dbReference type="PANTHER" id="PTHR12993">
    <property type="entry name" value="N-ACETYLGLUCOSAMINYL-PHOSPHATIDYLINOSITOL DE-N-ACETYLASE-RELATED"/>
    <property type="match status" value="1"/>
</dbReference>
<dbReference type="Gene3D" id="3.40.50.10320">
    <property type="entry name" value="LmbE-like"/>
    <property type="match status" value="1"/>
</dbReference>
<evidence type="ECO:0000256" key="1">
    <source>
        <dbReference type="ARBA" id="ARBA00022833"/>
    </source>
</evidence>
<keyword evidence="1" id="KW-0862">Zinc</keyword>
<organism evidence="2 3">
    <name type="scientific">Salininema proteolyticum</name>
    <dbReference type="NCBI Taxonomy" id="1607685"/>
    <lineage>
        <taxon>Bacteria</taxon>
        <taxon>Bacillati</taxon>
        <taxon>Actinomycetota</taxon>
        <taxon>Actinomycetes</taxon>
        <taxon>Glycomycetales</taxon>
        <taxon>Glycomycetaceae</taxon>
        <taxon>Salininema</taxon>
    </lineage>
</organism>
<protein>
    <submittedName>
        <fullName evidence="2">PIG-L deacetylase family protein</fullName>
        <ecNumber evidence="2">3.5.1.-</ecNumber>
    </submittedName>
</protein>
<sequence>MIQTAVPSPAMTILAVGAHPDDIEIGAAGLLEKARELGCRRWILILTDDAPHRDTRRAEAVESAKRLGVPPDQVLFAGLRDGHLRADGDSVSAIRALASEHGVDPDLVVAHSAADSHNDHVEAGRLARAAFREAALLHFAVHLSVEDGAFFPDIFVGLAPPRGDRKRKALGCFVSQAERIERRSLAEFEERLGRVAGLGRAEGFEFGGRAMTGEMSARILALSDSPFHRFWAPVMALGPATLIGQTEGDDGRPDIRSCEAVDRLRRAFFDRWVPSYPLWESHAVSPGAWKALSEGSVVLFGPVQNHPVIAKLIEDERPAWAAFPGRAGSSESAVVTMENPHCDGALIVVATGTDSAAAVRALESITEPVGDPHPDMLVREANRSSAVQCP</sequence>
<dbReference type="EMBL" id="JBHSDK010000024">
    <property type="protein sequence ID" value="MFC4336919.1"/>
    <property type="molecule type" value="Genomic_DNA"/>
</dbReference>
<dbReference type="EC" id="3.5.1.-" evidence="2"/>
<keyword evidence="3" id="KW-1185">Reference proteome</keyword>
<dbReference type="PANTHER" id="PTHR12993:SF30">
    <property type="entry name" value="N-ACETYL-ALPHA-D-GLUCOSAMINYL L-MALATE DEACETYLASE 1"/>
    <property type="match status" value="1"/>
</dbReference>
<reference evidence="3" key="1">
    <citation type="journal article" date="2019" name="Int. J. Syst. Evol. Microbiol.">
        <title>The Global Catalogue of Microorganisms (GCM) 10K type strain sequencing project: providing services to taxonomists for standard genome sequencing and annotation.</title>
        <authorList>
            <consortium name="The Broad Institute Genomics Platform"/>
            <consortium name="The Broad Institute Genome Sequencing Center for Infectious Disease"/>
            <person name="Wu L."/>
            <person name="Ma J."/>
        </authorList>
    </citation>
    <scope>NUCLEOTIDE SEQUENCE [LARGE SCALE GENOMIC DNA]</scope>
    <source>
        <strain evidence="3">IBRC-M 10908</strain>
    </source>
</reference>
<dbReference type="InterPro" id="IPR003737">
    <property type="entry name" value="GlcNAc_PI_deacetylase-related"/>
</dbReference>
<name>A0ABV8U2E1_9ACTN</name>
<dbReference type="Proteomes" id="UP001595823">
    <property type="component" value="Unassembled WGS sequence"/>
</dbReference>
<dbReference type="SUPFAM" id="SSF102588">
    <property type="entry name" value="LmbE-like"/>
    <property type="match status" value="1"/>
</dbReference>
<dbReference type="InterPro" id="IPR024078">
    <property type="entry name" value="LmbE-like_dom_sf"/>
</dbReference>
<dbReference type="Pfam" id="PF02585">
    <property type="entry name" value="PIG-L"/>
    <property type="match status" value="1"/>
</dbReference>